<keyword evidence="2" id="KW-1185">Reference proteome</keyword>
<organism evidence="1 2">
    <name type="scientific">Acaulospora colombiana</name>
    <dbReference type="NCBI Taxonomy" id="27376"/>
    <lineage>
        <taxon>Eukaryota</taxon>
        <taxon>Fungi</taxon>
        <taxon>Fungi incertae sedis</taxon>
        <taxon>Mucoromycota</taxon>
        <taxon>Glomeromycotina</taxon>
        <taxon>Glomeromycetes</taxon>
        <taxon>Diversisporales</taxon>
        <taxon>Acaulosporaceae</taxon>
        <taxon>Acaulospora</taxon>
    </lineage>
</organism>
<protein>
    <submittedName>
        <fullName evidence="1">5467_t:CDS:1</fullName>
    </submittedName>
</protein>
<dbReference type="Proteomes" id="UP000789525">
    <property type="component" value="Unassembled WGS sequence"/>
</dbReference>
<comment type="caution">
    <text evidence="1">The sequence shown here is derived from an EMBL/GenBank/DDBJ whole genome shotgun (WGS) entry which is preliminary data.</text>
</comment>
<proteinExistence type="predicted"/>
<sequence length="445" mass="49913">MRRRNVVTSFLTYSEQDSPLAQGDRLLLLKRSEKVNTYQHRWGGVSGGIEASDSSPLERAITEIQEETNLTSSDIELIRVGKPLTCNAEDYSTTWIIHPFLFRLNSRDIAKKVKINWEHDTFQWIRPEELSSFDAVPKIVEAFHRVYLPEVAHNGLMYILENRSSGAQELAGNALEIIAKVIEDKSCRKHAQSPKDLYLAWLNIGWNLCQTRPTMKASITSTVVNLMQQIKKKIWKSGISIESIEKYSLDVVEQIKSSFRESEQRIKAAFKLALFSDAKITSIHIMTMSYSSTILSVLSNFISENLSSGNPRDVTITIMEARPLNEGSTLARKLASLLPNKGEKNHCVKIQVITDASCDYFMSTVTHVLLGSDKILGDGSVISKIGSVPLALAAKYHEKSVFVVSRTDKIAGNDEEIMEEKEASEVTSGYARGWCDDMKDKDVTV</sequence>
<evidence type="ECO:0000313" key="1">
    <source>
        <dbReference type="EMBL" id="CAG8443513.1"/>
    </source>
</evidence>
<name>A0ACA9JZA4_9GLOM</name>
<evidence type="ECO:0000313" key="2">
    <source>
        <dbReference type="Proteomes" id="UP000789525"/>
    </source>
</evidence>
<accession>A0ACA9JZA4</accession>
<reference evidence="1" key="1">
    <citation type="submission" date="2021-06" db="EMBL/GenBank/DDBJ databases">
        <authorList>
            <person name="Kallberg Y."/>
            <person name="Tangrot J."/>
            <person name="Rosling A."/>
        </authorList>
    </citation>
    <scope>NUCLEOTIDE SEQUENCE</scope>
    <source>
        <strain evidence="1">CL356</strain>
    </source>
</reference>
<gene>
    <name evidence="1" type="ORF">ACOLOM_LOCUS382</name>
</gene>
<dbReference type="EMBL" id="CAJVPT010000367">
    <property type="protein sequence ID" value="CAG8443513.1"/>
    <property type="molecule type" value="Genomic_DNA"/>
</dbReference>